<gene>
    <name evidence="1" type="ORF">H9747_08800</name>
</gene>
<dbReference type="EMBL" id="DXIQ01000055">
    <property type="protein sequence ID" value="HIV39079.1"/>
    <property type="molecule type" value="Genomic_DNA"/>
</dbReference>
<proteinExistence type="predicted"/>
<dbReference type="Proteomes" id="UP000886814">
    <property type="component" value="Unassembled WGS sequence"/>
</dbReference>
<comment type="caution">
    <text evidence="1">The sequence shown here is derived from an EMBL/GenBank/DDBJ whole genome shotgun (WGS) entry which is preliminary data.</text>
</comment>
<accession>A0A9D1PD85</accession>
<protein>
    <submittedName>
        <fullName evidence="1">Uncharacterized protein</fullName>
    </submittedName>
</protein>
<name>A0A9D1PD85_9FIRM</name>
<sequence>MGKKKSGLESCLFQWAYQNRKAGTRAAEILKSIEETEKILRTVKFKKKG</sequence>
<evidence type="ECO:0000313" key="1">
    <source>
        <dbReference type="EMBL" id="HIV39079.1"/>
    </source>
</evidence>
<evidence type="ECO:0000313" key="2">
    <source>
        <dbReference type="Proteomes" id="UP000886814"/>
    </source>
</evidence>
<dbReference type="AlphaFoldDB" id="A0A9D1PD85"/>
<reference evidence="1" key="1">
    <citation type="journal article" date="2021" name="PeerJ">
        <title>Extensive microbial diversity within the chicken gut microbiome revealed by metagenomics and culture.</title>
        <authorList>
            <person name="Gilroy R."/>
            <person name="Ravi A."/>
            <person name="Getino M."/>
            <person name="Pursley I."/>
            <person name="Horton D.L."/>
            <person name="Alikhan N.F."/>
            <person name="Baker D."/>
            <person name="Gharbi K."/>
            <person name="Hall N."/>
            <person name="Watson M."/>
            <person name="Adriaenssens E.M."/>
            <person name="Foster-Nyarko E."/>
            <person name="Jarju S."/>
            <person name="Secka A."/>
            <person name="Antonio M."/>
            <person name="Oren A."/>
            <person name="Chaudhuri R.R."/>
            <person name="La Ragione R."/>
            <person name="Hildebrand F."/>
            <person name="Pallen M.J."/>
        </authorList>
    </citation>
    <scope>NUCLEOTIDE SEQUENCE</scope>
    <source>
        <strain evidence="1">CHK195-9823</strain>
    </source>
</reference>
<reference evidence="1" key="2">
    <citation type="submission" date="2021-04" db="EMBL/GenBank/DDBJ databases">
        <authorList>
            <person name="Gilroy R."/>
        </authorList>
    </citation>
    <scope>NUCLEOTIDE SEQUENCE</scope>
    <source>
        <strain evidence="1">CHK195-9823</strain>
    </source>
</reference>
<organism evidence="1 2">
    <name type="scientific">Candidatus Blautia stercorigallinarum</name>
    <dbReference type="NCBI Taxonomy" id="2838501"/>
    <lineage>
        <taxon>Bacteria</taxon>
        <taxon>Bacillati</taxon>
        <taxon>Bacillota</taxon>
        <taxon>Clostridia</taxon>
        <taxon>Lachnospirales</taxon>
        <taxon>Lachnospiraceae</taxon>
        <taxon>Blautia</taxon>
    </lineage>
</organism>